<dbReference type="PRINTS" id="PR01270">
    <property type="entry name" value="HDASUPER"/>
</dbReference>
<keyword evidence="5" id="KW-1185">Reference proteome</keyword>
<evidence type="ECO:0000256" key="3">
    <source>
        <dbReference type="SAM" id="MobiDB-lite"/>
    </source>
</evidence>
<dbReference type="SMART" id="SM00290">
    <property type="entry name" value="ZnF_UBP"/>
    <property type="match status" value="1"/>
</dbReference>
<dbReference type="InterPro" id="IPR013083">
    <property type="entry name" value="Znf_RING/FYVE/PHD"/>
</dbReference>
<dbReference type="Gene3D" id="3.40.800.20">
    <property type="entry name" value="Histone deacetylase domain"/>
    <property type="match status" value="2"/>
</dbReference>
<dbReference type="InterPro" id="IPR037138">
    <property type="entry name" value="His_deacetylse_dom_sf"/>
</dbReference>
<dbReference type="PANTHER" id="PTHR10625:SF38">
    <property type="entry name" value="HISTONE DEACETYLASE 6, ISOFORM G"/>
    <property type="match status" value="1"/>
</dbReference>
<feature type="compositionally biased region" description="Pro residues" evidence="3">
    <location>
        <begin position="13"/>
        <end position="25"/>
    </location>
</feature>
<keyword evidence="2" id="KW-0862">Zinc</keyword>
<evidence type="ECO:0000256" key="1">
    <source>
        <dbReference type="ARBA" id="ARBA00007738"/>
    </source>
</evidence>
<dbReference type="Gene3D" id="3.30.40.10">
    <property type="entry name" value="Zinc/RING finger domain, C3HC4 (zinc finger)"/>
    <property type="match status" value="1"/>
</dbReference>
<dbReference type="GO" id="GO:0004407">
    <property type="term" value="F:histone deacetylase activity"/>
    <property type="evidence" value="ECO:0007669"/>
    <property type="project" value="TreeGrafter"/>
</dbReference>
<dbReference type="Proteomes" id="UP000095280">
    <property type="component" value="Unplaced"/>
</dbReference>
<dbReference type="GO" id="GO:0008270">
    <property type="term" value="F:zinc ion binding"/>
    <property type="evidence" value="ECO:0007669"/>
    <property type="project" value="UniProtKB-KW"/>
</dbReference>
<accession>A0A1I8H309</accession>
<feature type="domain" description="UBP-type" evidence="4">
    <location>
        <begin position="1432"/>
        <end position="1538"/>
    </location>
</feature>
<keyword evidence="2" id="KW-0863">Zinc-finger</keyword>
<feature type="region of interest" description="Disordered" evidence="3">
    <location>
        <begin position="71"/>
        <end position="110"/>
    </location>
</feature>
<dbReference type="GO" id="GO:0000118">
    <property type="term" value="C:histone deacetylase complex"/>
    <property type="evidence" value="ECO:0007669"/>
    <property type="project" value="TreeGrafter"/>
</dbReference>
<dbReference type="Pfam" id="PF09774">
    <property type="entry name" value="MIX23"/>
    <property type="match status" value="1"/>
</dbReference>
<dbReference type="GO" id="GO:0005758">
    <property type="term" value="C:mitochondrial intermembrane space"/>
    <property type="evidence" value="ECO:0007669"/>
    <property type="project" value="InterPro"/>
</dbReference>
<dbReference type="GO" id="GO:0040029">
    <property type="term" value="P:epigenetic regulation of gene expression"/>
    <property type="evidence" value="ECO:0007669"/>
    <property type="project" value="TreeGrafter"/>
</dbReference>
<dbReference type="WBParaSite" id="maker-uti_cns_0004260-snap-gene-0.2-mRNA-1">
    <property type="protein sequence ID" value="maker-uti_cns_0004260-snap-gene-0.2-mRNA-1"/>
    <property type="gene ID" value="maker-uti_cns_0004260-snap-gene-0.2"/>
</dbReference>
<feature type="region of interest" description="Disordered" evidence="3">
    <location>
        <begin position="1"/>
        <end position="39"/>
    </location>
</feature>
<dbReference type="InterPro" id="IPR023801">
    <property type="entry name" value="His_deacetylse_dom"/>
</dbReference>
<dbReference type="PANTHER" id="PTHR10625">
    <property type="entry name" value="HISTONE DEACETYLASE HDAC1-RELATED"/>
    <property type="match status" value="1"/>
</dbReference>
<evidence type="ECO:0000256" key="2">
    <source>
        <dbReference type="PROSITE-ProRule" id="PRU00502"/>
    </source>
</evidence>
<evidence type="ECO:0000259" key="4">
    <source>
        <dbReference type="PROSITE" id="PS50271"/>
    </source>
</evidence>
<evidence type="ECO:0000313" key="5">
    <source>
        <dbReference type="Proteomes" id="UP000095280"/>
    </source>
</evidence>
<dbReference type="Pfam" id="PF02148">
    <property type="entry name" value="zf-UBP"/>
    <property type="match status" value="1"/>
</dbReference>
<dbReference type="InterPro" id="IPR000286">
    <property type="entry name" value="HDACs"/>
</dbReference>
<dbReference type="PROSITE" id="PS50271">
    <property type="entry name" value="ZF_UBP"/>
    <property type="match status" value="1"/>
</dbReference>
<comment type="similarity">
    <text evidence="1">Belongs to the histone deacetylase family. HD type 2 subfamily.</text>
</comment>
<protein>
    <submittedName>
        <fullName evidence="6">Protein MIX23</fullName>
    </submittedName>
</protein>
<dbReference type="InterPro" id="IPR001607">
    <property type="entry name" value="Znf_UBP"/>
</dbReference>
<sequence>RYELPNSSAPDGPNVPLPPPPPLSPEPEDGLPEVDADVDADAVADAAAVAAAVAAGEAIKTPAALSSAAASDPASDLGRQFSLQQPGAESAAPNPAARWPDDRPRRQSMAAADDRLAACAALESGRQRTLGEPAPGGDLLIRTPCSLICKSARCAEFVDLFISFRREAHLTEGRYLKELVAALTLLRELRELPTEEARDLRTVSASNAGGFTLRAACCCCCLPGPGGGLSASVFVSVFVPAATSTAACPLPASTTTSGSGVSGLINSPPRNSPRGWACGPNTAGRFGGRLCDRDSWLEPRLRCLPCDDDEAPSFLSKPLYASQLSGVGKIRSQPPRRWNSSRHRRIIRTSSALSGGAAPAAEAAAGPDDCCRWCSGPCCWCQPPRRADAMGISTLRMAFTITSSRRIIRADVSWPSDFRYLSARRVIRGHGYVDSQIKFEAVNYEGIGNVFADHQLIVQRDLVWKQLESARKVDDRIQNELNSRLPASAYFRSKVDPRRVCQELFESLRCAHSSRDSAIKRCINLTEQEVRSMLGEAGQDKAKGGAATGTASGAIGKSQSRLRQLRNDLYEEEIIQRNTYKFLYERCRDIYVPTDLPTDLKFSTGFVYDERMTLHKHDWNPKFNEAPERITTTHARLCELGLVQRCERISAEPITDEDILRLHSPELLQLLKDSQQMSDEEQCKLREKFDEAPLSVHTHDAARLSAGGLLKLTQAVLDGKLLNGFALIRPPGHHAMRDYFNGFCYLNNVCLSALKALSSSEGKRILIVDWDVHHGQGIQQAFYNSSDVLYISIHRYERGEHWPNLREGDYDFVGIGNGLGYNVNVPLNEIGLSNAEYLAIFHNLILPIATEFSPDLVFVSAGFDCAIGCPLGEMRVHPACFAHFTHYLMSLANGRIVIALEGGYCLSSLSEGVAMTVRTLLGDACPRLEALGEPSDSIKETLLNCLTALRPYWKCLRMQGSTGDMLIPDISHLSLNSTHATKLKYPWVEYNPELTPEQLVAFAKEVDRLTALADLRPADADANNYRTCLAYDVKMCRHENLLDRSHPELPRRIVYIYDQLCAKGLSGLCRFASSRRCTDEEAMLFHTRDNLDMMAAWRNLDSESDRFAELQSRFDSLYVHPLSYDAAQLSCGTLLSVVEEVCSGRSRNGYAIVRPPGHHAESDKPRGFCFINNVVVAARYAQTKHSNKVRRVLILDWDVHHGNGVQDAFYSDDSVLYISLHRYDFGRFYPGSSGAKENVGCDKGLGYNVNVPWNGRVGDAEYLAAFHHIVLPIAQSFNPDLVLVSAGFDAAVGDPLGGLKLTPACYGHLAHLLCGLAGGRVVLALEGGYNLASIGEASCHCVASLLGLPPLQLPKQLVPNVQSADSVNTSVDQLARELDNLDVSAAATSVTDFIEASSTAAAAAAAASGGAVGGFEFLLLEDQQFFAVHPRSDCPHVIQPSHVTRIADGRGVDARAVCQTCSDGSENWLCLACLETHCGRYVSKHMLSHSESTGHVIALSFSDLSVWCYHCDSYIVSPVVEPFIAAAARSNHFLFLKPSESHFLFLKPSEGHFLFLKPSESHFLFLKPSESHFLFLKPSESHFLFLKPSESHFLFLKPSESHFLFLKPSESHFLFLKPSESHFLFLKPSESHFLFLKPSESHFLFLKPSESHFLFLKPSESHFLFLKPSESHFLFLKPSESHFLFLKPSERHFLFLKPSESHFLFLKPSESHFLFLKPSESHFLFLKPSESHFLFLKPSESHFLFLKPSESHFLFLKPSESHFLFLKPSESHFLVSCR</sequence>
<name>A0A1I8H309_9PLAT</name>
<dbReference type="InterPro" id="IPR019171">
    <property type="entry name" value="MIX23"/>
</dbReference>
<organism evidence="5 6">
    <name type="scientific">Macrostomum lignano</name>
    <dbReference type="NCBI Taxonomy" id="282301"/>
    <lineage>
        <taxon>Eukaryota</taxon>
        <taxon>Metazoa</taxon>
        <taxon>Spiralia</taxon>
        <taxon>Lophotrochozoa</taxon>
        <taxon>Platyhelminthes</taxon>
        <taxon>Rhabditophora</taxon>
        <taxon>Macrostomorpha</taxon>
        <taxon>Macrostomida</taxon>
        <taxon>Macrostomidae</taxon>
        <taxon>Macrostomum</taxon>
    </lineage>
</organism>
<reference evidence="6" key="1">
    <citation type="submission" date="2016-11" db="UniProtKB">
        <authorList>
            <consortium name="WormBaseParasite"/>
        </authorList>
    </citation>
    <scope>IDENTIFICATION</scope>
</reference>
<proteinExistence type="inferred from homology"/>
<keyword evidence="2" id="KW-0479">Metal-binding</keyword>
<dbReference type="InterPro" id="IPR023696">
    <property type="entry name" value="Ureohydrolase_dom_sf"/>
</dbReference>
<dbReference type="SUPFAM" id="SSF57850">
    <property type="entry name" value="RING/U-box"/>
    <property type="match status" value="1"/>
</dbReference>
<feature type="compositionally biased region" description="Acidic residues" evidence="3">
    <location>
        <begin position="26"/>
        <end position="39"/>
    </location>
</feature>
<dbReference type="SUPFAM" id="SSF52768">
    <property type="entry name" value="Arginase/deacetylase"/>
    <property type="match status" value="2"/>
</dbReference>
<dbReference type="Pfam" id="PF00850">
    <property type="entry name" value="Hist_deacetyl"/>
    <property type="match status" value="2"/>
</dbReference>
<evidence type="ECO:0000313" key="6">
    <source>
        <dbReference type="WBParaSite" id="maker-uti_cns_0004260-snap-gene-0.2-mRNA-1"/>
    </source>
</evidence>